<proteinExistence type="predicted"/>
<organism evidence="1 2">
    <name type="scientific">Prosthecochloris vibrioformis</name>
    <name type="common">Chlorobium vibrioforme</name>
    <dbReference type="NCBI Taxonomy" id="1098"/>
    <lineage>
        <taxon>Bacteria</taxon>
        <taxon>Pseudomonadati</taxon>
        <taxon>Chlorobiota</taxon>
        <taxon>Chlorobiia</taxon>
        <taxon>Chlorobiales</taxon>
        <taxon>Chlorobiaceae</taxon>
        <taxon>Prosthecochloris</taxon>
    </lineage>
</organism>
<protein>
    <submittedName>
        <fullName evidence="1">Uncharacterized protein</fullName>
    </submittedName>
</protein>
<dbReference type="EMBL" id="VDCI01000009">
    <property type="protein sequence ID" value="TNJ36036.1"/>
    <property type="molecule type" value="Genomic_DNA"/>
</dbReference>
<dbReference type="Proteomes" id="UP000309544">
    <property type="component" value="Unassembled WGS sequence"/>
</dbReference>
<evidence type="ECO:0000313" key="1">
    <source>
        <dbReference type="EMBL" id="TNJ36036.1"/>
    </source>
</evidence>
<comment type="caution">
    <text evidence="1">The sequence shown here is derived from an EMBL/GenBank/DDBJ whole genome shotgun (WGS) entry which is preliminary data.</text>
</comment>
<dbReference type="RefSeq" id="WP_139626832.1">
    <property type="nucleotide sequence ID" value="NZ_VDCI01000009.1"/>
</dbReference>
<reference evidence="1 2" key="1">
    <citation type="submission" date="2019-05" db="EMBL/GenBank/DDBJ databases">
        <title>Draft Whole-Genome sequence of the green sulfur bacterium Prosthecochloris vibrioformis DSM 260.</title>
        <authorList>
            <person name="Meyer T.E."/>
            <person name="Kyndt J.A."/>
        </authorList>
    </citation>
    <scope>NUCLEOTIDE SEQUENCE [LARGE SCALE GENOMIC DNA]</scope>
    <source>
        <strain evidence="1 2">DSM 260</strain>
    </source>
</reference>
<accession>A0A5C4RXL5</accession>
<name>A0A5C4RXL5_PROVB</name>
<keyword evidence="2" id="KW-1185">Reference proteome</keyword>
<gene>
    <name evidence="1" type="ORF">FGF68_09330</name>
</gene>
<dbReference type="AlphaFoldDB" id="A0A5C4RXL5"/>
<sequence length="74" mass="7860">MGTQYTTPVGTVVQLTGTAWARSEDGSMRHLQQGDVLCEDEAVITAHEGRVELEHADGTISTIQGPLLAELLPG</sequence>
<evidence type="ECO:0000313" key="2">
    <source>
        <dbReference type="Proteomes" id="UP000309544"/>
    </source>
</evidence>